<feature type="domain" description="Nudix hydrolase" evidence="4">
    <location>
        <begin position="27"/>
        <end position="166"/>
    </location>
</feature>
<gene>
    <name evidence="5" type="ORF">GCM10009751_40150</name>
</gene>
<dbReference type="Gene3D" id="1.10.10.10">
    <property type="entry name" value="Winged helix-like DNA-binding domain superfamily/Winged helix DNA-binding domain"/>
    <property type="match status" value="1"/>
</dbReference>
<dbReference type="InterPro" id="IPR000086">
    <property type="entry name" value="NUDIX_hydrolase_dom"/>
</dbReference>
<comment type="similarity">
    <text evidence="1 3">Belongs to the Nudix hydrolase family.</text>
</comment>
<evidence type="ECO:0000256" key="3">
    <source>
        <dbReference type="RuleBase" id="RU003476"/>
    </source>
</evidence>
<dbReference type="CDD" id="cd18873">
    <property type="entry name" value="NUDIX_NadM_like"/>
    <property type="match status" value="1"/>
</dbReference>
<dbReference type="InterPro" id="IPR036390">
    <property type="entry name" value="WH_DNA-bd_sf"/>
</dbReference>
<dbReference type="InterPro" id="IPR015797">
    <property type="entry name" value="NUDIX_hydrolase-like_dom_sf"/>
</dbReference>
<dbReference type="PANTHER" id="PTHR43736">
    <property type="entry name" value="ADP-RIBOSE PYROPHOSPHATASE"/>
    <property type="match status" value="1"/>
</dbReference>
<comment type="caution">
    <text evidence="5">The sequence shown here is derived from an EMBL/GenBank/DDBJ whole genome shotgun (WGS) entry which is preliminary data.</text>
</comment>
<dbReference type="Proteomes" id="UP001501094">
    <property type="component" value="Unassembled WGS sequence"/>
</dbReference>
<protein>
    <submittedName>
        <fullName evidence="5">NUDIX domain-containing protein</fullName>
    </submittedName>
</protein>
<keyword evidence="2 3" id="KW-0378">Hydrolase</keyword>
<dbReference type="PROSITE" id="PS00893">
    <property type="entry name" value="NUDIX_BOX"/>
    <property type="match status" value="1"/>
</dbReference>
<dbReference type="Gene3D" id="3.90.79.10">
    <property type="entry name" value="Nucleoside Triphosphate Pyrophosphohydrolase"/>
    <property type="match status" value="1"/>
</dbReference>
<name>A0ABP5A0F1_9MICO</name>
<dbReference type="InterPro" id="IPR020476">
    <property type="entry name" value="Nudix_hydrolase"/>
</dbReference>
<dbReference type="PROSITE" id="PS51462">
    <property type="entry name" value="NUDIX"/>
    <property type="match status" value="1"/>
</dbReference>
<evidence type="ECO:0000259" key="4">
    <source>
        <dbReference type="PROSITE" id="PS51462"/>
    </source>
</evidence>
<dbReference type="EMBL" id="BAAANL010000013">
    <property type="protein sequence ID" value="GAA1876325.1"/>
    <property type="molecule type" value="Genomic_DNA"/>
</dbReference>
<dbReference type="InterPro" id="IPR036388">
    <property type="entry name" value="WH-like_DNA-bd_sf"/>
</dbReference>
<dbReference type="SUPFAM" id="SSF46785">
    <property type="entry name" value="Winged helix' DNA-binding domain"/>
    <property type="match status" value="1"/>
</dbReference>
<organism evidence="5 6">
    <name type="scientific">Myceligenerans crystallogenes</name>
    <dbReference type="NCBI Taxonomy" id="316335"/>
    <lineage>
        <taxon>Bacteria</taxon>
        <taxon>Bacillati</taxon>
        <taxon>Actinomycetota</taxon>
        <taxon>Actinomycetes</taxon>
        <taxon>Micrococcales</taxon>
        <taxon>Promicromonosporaceae</taxon>
        <taxon>Myceligenerans</taxon>
    </lineage>
</organism>
<dbReference type="Pfam" id="PF21906">
    <property type="entry name" value="WHD_NrtR"/>
    <property type="match status" value="1"/>
</dbReference>
<sequence length="257" mass="28051">MTKQNSRVEVTVSGPIAPENYDPSAYPPFAVTVDIVIATLRGGRMHVLLVERGADPYQGAWALPGGFVEPDEDADTAAKRELIEETGIGRSTPVHLEQLRTYSDPGRDPRMRVVSVAYVALAPDLPDPVAGSDAAVARWWAVDDVVDGEIGLAFDHARILSDAVERIRAKLEYATVATSFLPRVFTLGELRAVYTEVWGEALDLQNFRRKVLAVPGFVEPVDEVRTGVPGPRAQLYRAGDATEIVPPFRRAPHGEGR</sequence>
<dbReference type="InterPro" id="IPR054105">
    <property type="entry name" value="WHD_NrtR"/>
</dbReference>
<evidence type="ECO:0000256" key="1">
    <source>
        <dbReference type="ARBA" id="ARBA00005582"/>
    </source>
</evidence>
<dbReference type="PRINTS" id="PR00502">
    <property type="entry name" value="NUDIXFAMILY"/>
</dbReference>
<reference evidence="6" key="1">
    <citation type="journal article" date="2019" name="Int. J. Syst. Evol. Microbiol.">
        <title>The Global Catalogue of Microorganisms (GCM) 10K type strain sequencing project: providing services to taxonomists for standard genome sequencing and annotation.</title>
        <authorList>
            <consortium name="The Broad Institute Genomics Platform"/>
            <consortium name="The Broad Institute Genome Sequencing Center for Infectious Disease"/>
            <person name="Wu L."/>
            <person name="Ma J."/>
        </authorList>
    </citation>
    <scope>NUCLEOTIDE SEQUENCE [LARGE SCALE GENOMIC DNA]</scope>
    <source>
        <strain evidence="6">JCM 14326</strain>
    </source>
</reference>
<accession>A0ABP5A0F1</accession>
<dbReference type="InterPro" id="IPR020084">
    <property type="entry name" value="NUDIX_hydrolase_CS"/>
</dbReference>
<keyword evidence="6" id="KW-1185">Reference proteome</keyword>
<dbReference type="Pfam" id="PF00293">
    <property type="entry name" value="NUDIX"/>
    <property type="match status" value="1"/>
</dbReference>
<evidence type="ECO:0000313" key="6">
    <source>
        <dbReference type="Proteomes" id="UP001501094"/>
    </source>
</evidence>
<proteinExistence type="inferred from homology"/>
<evidence type="ECO:0000256" key="2">
    <source>
        <dbReference type="ARBA" id="ARBA00022801"/>
    </source>
</evidence>
<dbReference type="SUPFAM" id="SSF55811">
    <property type="entry name" value="Nudix"/>
    <property type="match status" value="1"/>
</dbReference>
<dbReference type="PANTHER" id="PTHR43736:SF4">
    <property type="entry name" value="SLR1690 PROTEIN"/>
    <property type="match status" value="1"/>
</dbReference>
<evidence type="ECO:0000313" key="5">
    <source>
        <dbReference type="EMBL" id="GAA1876325.1"/>
    </source>
</evidence>